<dbReference type="PANTHER" id="PTHR46472:SF1">
    <property type="entry name" value="NUCLEOREDOXIN"/>
    <property type="match status" value="1"/>
</dbReference>
<reference evidence="2" key="1">
    <citation type="submission" date="2021-02" db="EMBL/GenBank/DDBJ databases">
        <authorList>
            <person name="Dougan E. K."/>
            <person name="Rhodes N."/>
            <person name="Thang M."/>
            <person name="Chan C."/>
        </authorList>
    </citation>
    <scope>NUCLEOTIDE SEQUENCE</scope>
</reference>
<dbReference type="GO" id="GO:0005634">
    <property type="term" value="C:nucleus"/>
    <property type="evidence" value="ECO:0007669"/>
    <property type="project" value="TreeGrafter"/>
</dbReference>
<dbReference type="Pfam" id="PF13905">
    <property type="entry name" value="Thioredoxin_8"/>
    <property type="match status" value="2"/>
</dbReference>
<dbReference type="Proteomes" id="UP000626109">
    <property type="component" value="Unassembled WGS sequence"/>
</dbReference>
<evidence type="ECO:0000259" key="1">
    <source>
        <dbReference type="PROSITE" id="PS51352"/>
    </source>
</evidence>
<accession>A0A813KWX7</accession>
<feature type="domain" description="Thioredoxin" evidence="1">
    <location>
        <begin position="12"/>
        <end position="102"/>
    </location>
</feature>
<feature type="domain" description="Thioredoxin" evidence="1">
    <location>
        <begin position="104"/>
        <end position="294"/>
    </location>
</feature>
<dbReference type="CDD" id="cd03009">
    <property type="entry name" value="TryX_like_TryX_NRX"/>
    <property type="match status" value="1"/>
</dbReference>
<name>A0A813KWX7_POLGL</name>
<dbReference type="InterPro" id="IPR013766">
    <property type="entry name" value="Thioredoxin_domain"/>
</dbReference>
<dbReference type="InterPro" id="IPR012336">
    <property type="entry name" value="Thioredoxin-like_fold"/>
</dbReference>
<dbReference type="EMBL" id="CAJNNW010032673">
    <property type="protein sequence ID" value="CAE8714734.1"/>
    <property type="molecule type" value="Genomic_DNA"/>
</dbReference>
<evidence type="ECO:0000313" key="3">
    <source>
        <dbReference type="Proteomes" id="UP000626109"/>
    </source>
</evidence>
<dbReference type="GO" id="GO:0030178">
    <property type="term" value="P:negative regulation of Wnt signaling pathway"/>
    <property type="evidence" value="ECO:0007669"/>
    <property type="project" value="TreeGrafter"/>
</dbReference>
<dbReference type="Gene3D" id="3.40.30.10">
    <property type="entry name" value="Glutaredoxin"/>
    <property type="match status" value="2"/>
</dbReference>
<proteinExistence type="predicted"/>
<dbReference type="PANTHER" id="PTHR46472">
    <property type="entry name" value="NUCLEOREDOXIN"/>
    <property type="match status" value="1"/>
</dbReference>
<dbReference type="AlphaFoldDB" id="A0A813KWX7"/>
<protein>
    <recommendedName>
        <fullName evidence="1">Thioredoxin domain-containing protein</fullName>
    </recommendedName>
</protein>
<evidence type="ECO:0000313" key="2">
    <source>
        <dbReference type="EMBL" id="CAE8714734.1"/>
    </source>
</evidence>
<organism evidence="2 3">
    <name type="scientific">Polarella glacialis</name>
    <name type="common">Dinoflagellate</name>
    <dbReference type="NCBI Taxonomy" id="89957"/>
    <lineage>
        <taxon>Eukaryota</taxon>
        <taxon>Sar</taxon>
        <taxon>Alveolata</taxon>
        <taxon>Dinophyceae</taxon>
        <taxon>Suessiales</taxon>
        <taxon>Suessiaceae</taxon>
        <taxon>Polarella</taxon>
    </lineage>
</organism>
<sequence length="475" mass="51616">MSGLVELLGEKLVWGAGGEVATSEALAGKAAVALYFSAHWCPPCRGFTPKFAEWYKENLKEKGLEVVFVSSDKDDDAFNQYSGEMPWLALPFSDRERKEKLSKKYKVQGIPTVIILDAEGQVITKDGQSAIHRDPKGVNFPWKPKSLKEILAAAKIIGKDGPVDASALHGKVFGLYFSAHWCPPCRGFTPKLAEWYAKSLKSKGMEVVFVSSDKTQEAFDEYYGEQPWLALDYSNRSEKEELSNLFGVQGIPSFVIVDKDGSVITKDGTAAVSNDPEGAEFPWYPKPVLDLAQGHGPLNEAACCIAFCEAADATAQKAAEEAMAPVAKKYIEEATAAGEEDPKVTFMIAKTSSGVCGQLRKLMALPKLPPAAHEHPLEEADSNNGQWGCDGCNRGGRPEVKRFRCKQEGCDFDFCQECHEVAGSSATLAPKLMIINIPDDGAFYEGPDLITGDTVEKFVSGFLGGTSSRKNMVGL</sequence>
<gene>
    <name evidence="2" type="ORF">PGLA2088_LOCUS38157</name>
</gene>
<dbReference type="InterPro" id="IPR036249">
    <property type="entry name" value="Thioredoxin-like_sf"/>
</dbReference>
<dbReference type="GO" id="GO:0031397">
    <property type="term" value="P:negative regulation of protein ubiquitination"/>
    <property type="evidence" value="ECO:0007669"/>
    <property type="project" value="TreeGrafter"/>
</dbReference>
<dbReference type="GO" id="GO:0004791">
    <property type="term" value="F:thioredoxin-disulfide reductase (NADPH) activity"/>
    <property type="evidence" value="ECO:0007669"/>
    <property type="project" value="InterPro"/>
</dbReference>
<dbReference type="InterPro" id="IPR045870">
    <property type="entry name" value="TryX_NRX_thioredoxin_dom"/>
</dbReference>
<dbReference type="SUPFAM" id="SSF52833">
    <property type="entry name" value="Thioredoxin-like"/>
    <property type="match status" value="2"/>
</dbReference>
<comment type="caution">
    <text evidence="2">The sequence shown here is derived from an EMBL/GenBank/DDBJ whole genome shotgun (WGS) entry which is preliminary data.</text>
</comment>
<dbReference type="PROSITE" id="PS51352">
    <property type="entry name" value="THIOREDOXIN_2"/>
    <property type="match status" value="2"/>
</dbReference>